<dbReference type="Proteomes" id="UP000886667">
    <property type="component" value="Unassembled WGS sequence"/>
</dbReference>
<name>A0A9E4N4V8_9GAMM</name>
<dbReference type="EMBL" id="JAEPCM010000347">
    <property type="protein sequence ID" value="MCG7946749.1"/>
    <property type="molecule type" value="Genomic_DNA"/>
</dbReference>
<dbReference type="Gene3D" id="1.20.120.330">
    <property type="entry name" value="Nucleotidyltransferases domain 2"/>
    <property type="match status" value="1"/>
</dbReference>
<gene>
    <name evidence="1" type="ORF">JAZ07_10440</name>
</gene>
<reference evidence="1" key="1">
    <citation type="journal article" date="2021" name="Proc. Natl. Acad. Sci. U.S.A.">
        <title>Global biogeography of chemosynthetic symbionts reveals both localized and globally distributed symbiont groups. .</title>
        <authorList>
            <person name="Osvatic J.T."/>
            <person name="Wilkins L.G.E."/>
            <person name="Leibrecht L."/>
            <person name="Leray M."/>
            <person name="Zauner S."/>
            <person name="Polzin J."/>
            <person name="Camacho Y."/>
            <person name="Gros O."/>
            <person name="van Gils J.A."/>
            <person name="Eisen J.A."/>
            <person name="Petersen J.M."/>
            <person name="Yuen B."/>
        </authorList>
    </citation>
    <scope>NUCLEOTIDE SEQUENCE</scope>
    <source>
        <strain evidence="1">MAGclacostrist064TRANS</strain>
    </source>
</reference>
<proteinExistence type="predicted"/>
<comment type="caution">
    <text evidence="1">The sequence shown here is derived from an EMBL/GenBank/DDBJ whole genome shotgun (WGS) entry which is preliminary data.</text>
</comment>
<accession>A0A9E4N4V8</accession>
<evidence type="ECO:0000313" key="2">
    <source>
        <dbReference type="Proteomes" id="UP000886667"/>
    </source>
</evidence>
<sequence length="166" mass="19108">MKIVGEKLESWALEQKAVDDKDLFGRSAFNRYYYAIFLLTREMLGEFKKSWKGTMHASIPDLLRTSVKKEVNKTLKSAIRNGLISQGESSQIIHQHNISLNALANLLEEAYQVRKIADYEPEITIQQKRNVLSLDRHKLTSAKTWPDRAASYCKVIRKVWKEVGLA</sequence>
<organism evidence="1 2">
    <name type="scientific">Candidatus Thiodiazotropha taylori</name>
    <dbReference type="NCBI Taxonomy" id="2792791"/>
    <lineage>
        <taxon>Bacteria</taxon>
        <taxon>Pseudomonadati</taxon>
        <taxon>Pseudomonadota</taxon>
        <taxon>Gammaproteobacteria</taxon>
        <taxon>Chromatiales</taxon>
        <taxon>Sedimenticolaceae</taxon>
        <taxon>Candidatus Thiodiazotropha</taxon>
    </lineage>
</organism>
<evidence type="ECO:0000313" key="1">
    <source>
        <dbReference type="EMBL" id="MCG7946749.1"/>
    </source>
</evidence>
<dbReference type="AlphaFoldDB" id="A0A9E4N4V8"/>
<protein>
    <submittedName>
        <fullName evidence="1">Uncharacterized protein</fullName>
    </submittedName>
</protein>